<dbReference type="Pfam" id="PF00561">
    <property type="entry name" value="Abhydrolase_1"/>
    <property type="match status" value="1"/>
</dbReference>
<dbReference type="GO" id="GO:0016020">
    <property type="term" value="C:membrane"/>
    <property type="evidence" value="ECO:0007669"/>
    <property type="project" value="TreeGrafter"/>
</dbReference>
<evidence type="ECO:0000313" key="4">
    <source>
        <dbReference type="Proteomes" id="UP000516160"/>
    </source>
</evidence>
<dbReference type="PANTHER" id="PTHR43798">
    <property type="entry name" value="MONOACYLGLYCEROL LIPASE"/>
    <property type="match status" value="1"/>
</dbReference>
<dbReference type="SUPFAM" id="SSF53474">
    <property type="entry name" value="alpha/beta-Hydrolases"/>
    <property type="match status" value="1"/>
</dbReference>
<gene>
    <name evidence="3" type="ORF">HYG86_09860</name>
</gene>
<accession>A0A7G9W8N7</accession>
<dbReference type="GO" id="GO:0016787">
    <property type="term" value="F:hydrolase activity"/>
    <property type="evidence" value="ECO:0007669"/>
    <property type="project" value="UniProtKB-KW"/>
</dbReference>
<organism evidence="3 4">
    <name type="scientific">Alkalicella caledoniensis</name>
    <dbReference type="NCBI Taxonomy" id="2731377"/>
    <lineage>
        <taxon>Bacteria</taxon>
        <taxon>Bacillati</taxon>
        <taxon>Bacillota</taxon>
        <taxon>Clostridia</taxon>
        <taxon>Eubacteriales</taxon>
        <taxon>Proteinivoracaceae</taxon>
        <taxon>Alkalicella</taxon>
    </lineage>
</organism>
<feature type="domain" description="AB hydrolase-1" evidence="2">
    <location>
        <begin position="47"/>
        <end position="239"/>
    </location>
</feature>
<keyword evidence="4" id="KW-1185">Reference proteome</keyword>
<name>A0A7G9W8N7_ALKCA</name>
<dbReference type="PANTHER" id="PTHR43798:SF31">
    <property type="entry name" value="AB HYDROLASE SUPERFAMILY PROTEIN YCLE"/>
    <property type="match status" value="1"/>
</dbReference>
<dbReference type="RefSeq" id="WP_213165413.1">
    <property type="nucleotide sequence ID" value="NZ_CP058559.1"/>
</dbReference>
<keyword evidence="1 3" id="KW-0378">Hydrolase</keyword>
<evidence type="ECO:0000256" key="1">
    <source>
        <dbReference type="ARBA" id="ARBA00022801"/>
    </source>
</evidence>
<proteinExistence type="predicted"/>
<reference evidence="3 4" key="1">
    <citation type="submission" date="2020-07" db="EMBL/GenBank/DDBJ databases">
        <title>Alkalicella. sp. LB2 genome.</title>
        <authorList>
            <person name="Postec A."/>
            <person name="Quemeneur M."/>
        </authorList>
    </citation>
    <scope>NUCLEOTIDE SEQUENCE [LARGE SCALE GENOMIC DNA]</scope>
    <source>
        <strain evidence="3 4">LB2</strain>
    </source>
</reference>
<dbReference type="InterPro" id="IPR029058">
    <property type="entry name" value="AB_hydrolase_fold"/>
</dbReference>
<dbReference type="KEGG" id="acae:HYG86_09860"/>
<sequence>MNLRKYGEKAYKVAVIHGGPGAAGSVKPICEELSKFCGILEPLQTEMSVEGQLIELKGILEENTEEPIILIGHSWGAMLVYMFAAKYNHLVKKVILIASGSIEEKYYKDLQENRENKLTEDEKIELKRLQQIFSNPLGHDMNRVFAKFGALMEKLDSYAPLEVSNDDSLYNYEIFTKVWPEAHALRKSGSMYEMGKDIKCEVVAIHGDYDSHPAYGIKASLEKIIPNFKFYKLENCGHSPWTESYAKDEFYRILKDEIL</sequence>
<protein>
    <submittedName>
        <fullName evidence="3">Alpha/beta hydrolase</fullName>
    </submittedName>
</protein>
<dbReference type="Gene3D" id="3.40.50.1820">
    <property type="entry name" value="alpha/beta hydrolase"/>
    <property type="match status" value="1"/>
</dbReference>
<evidence type="ECO:0000313" key="3">
    <source>
        <dbReference type="EMBL" id="QNO15049.1"/>
    </source>
</evidence>
<dbReference type="AlphaFoldDB" id="A0A7G9W8N7"/>
<evidence type="ECO:0000259" key="2">
    <source>
        <dbReference type="Pfam" id="PF00561"/>
    </source>
</evidence>
<dbReference type="InterPro" id="IPR050266">
    <property type="entry name" value="AB_hydrolase_sf"/>
</dbReference>
<dbReference type="InterPro" id="IPR000073">
    <property type="entry name" value="AB_hydrolase_1"/>
</dbReference>
<dbReference type="Proteomes" id="UP000516160">
    <property type="component" value="Chromosome"/>
</dbReference>
<dbReference type="EMBL" id="CP058559">
    <property type="protein sequence ID" value="QNO15049.1"/>
    <property type="molecule type" value="Genomic_DNA"/>
</dbReference>